<evidence type="ECO:0000313" key="3">
    <source>
        <dbReference type="EMBL" id="MBE9254029.1"/>
    </source>
</evidence>
<dbReference type="RefSeq" id="WP_194019721.1">
    <property type="nucleotide sequence ID" value="NZ_JADEVV010000022.1"/>
</dbReference>
<sequence length="322" mass="35337">MIYLTRLQPQPPAPGTGVRLAIYQNQGGPIGNTEAIAYYLGKMEEAIQAARSFGAQLISFAELYLTGYALSPQEVHQLAIAKDGDVMAQVGQLAKQYDIAIICPYPEKAIINGESHYYDSINLFDNQGKLLKTYRKTHLWGPDEGKIYSQGHCHKEEGEAFTIHEVNGFPIGLLNCYEAEFAELSRILALRGAKLVVIPTAADVWTLLSTGERTKMPYPDVSQNIIPVRALENVIFVAYCNRAGGETRQNAQGETVLTGEYLGNSVIAGPHGDILLHPRNEETLLIADCVPGNYGSTHPENTNYLADRRPNLYGTLIDEIGG</sequence>
<dbReference type="Proteomes" id="UP000658720">
    <property type="component" value="Unassembled WGS sequence"/>
</dbReference>
<dbReference type="PANTHER" id="PTHR43674:SF2">
    <property type="entry name" value="BETA-UREIDOPROPIONASE"/>
    <property type="match status" value="1"/>
</dbReference>
<dbReference type="Gene3D" id="3.60.110.10">
    <property type="entry name" value="Carbon-nitrogen hydrolase"/>
    <property type="match status" value="1"/>
</dbReference>
<evidence type="ECO:0000256" key="1">
    <source>
        <dbReference type="ARBA" id="ARBA00022801"/>
    </source>
</evidence>
<proteinExistence type="predicted"/>
<dbReference type="SUPFAM" id="SSF56317">
    <property type="entry name" value="Carbon-nitrogen hydrolase"/>
    <property type="match status" value="1"/>
</dbReference>
<dbReference type="InterPro" id="IPR036526">
    <property type="entry name" value="C-N_Hydrolase_sf"/>
</dbReference>
<dbReference type="InterPro" id="IPR003010">
    <property type="entry name" value="C-N_Hydrolase"/>
</dbReference>
<dbReference type="GO" id="GO:0016787">
    <property type="term" value="F:hydrolase activity"/>
    <property type="evidence" value="ECO:0007669"/>
    <property type="project" value="UniProtKB-KW"/>
</dbReference>
<reference evidence="3 4" key="1">
    <citation type="submission" date="2020-10" db="EMBL/GenBank/DDBJ databases">
        <authorList>
            <person name="Castelo-Branco R."/>
            <person name="Eusebio N."/>
            <person name="Adriana R."/>
            <person name="Vieira A."/>
            <person name="Brugerolle De Fraissinette N."/>
            <person name="Rezende De Castro R."/>
            <person name="Schneider M.P."/>
            <person name="Vasconcelos V."/>
            <person name="Leao P.N."/>
        </authorList>
    </citation>
    <scope>NUCLEOTIDE SEQUENCE [LARGE SCALE GENOMIC DNA]</scope>
    <source>
        <strain evidence="3 4">LEGE 00031</strain>
    </source>
</reference>
<dbReference type="EMBL" id="JADEVV010000022">
    <property type="protein sequence ID" value="MBE9254029.1"/>
    <property type="molecule type" value="Genomic_DNA"/>
</dbReference>
<dbReference type="PANTHER" id="PTHR43674">
    <property type="entry name" value="NITRILASE C965.09-RELATED"/>
    <property type="match status" value="1"/>
</dbReference>
<accession>A0ABR9VRQ5</accession>
<protein>
    <submittedName>
        <fullName evidence="3">Carbon-nitrogen hydrolase family protein</fullName>
    </submittedName>
</protein>
<feature type="domain" description="CN hydrolase" evidence="2">
    <location>
        <begin position="18"/>
        <end position="291"/>
    </location>
</feature>
<keyword evidence="1 3" id="KW-0378">Hydrolase</keyword>
<dbReference type="PROSITE" id="PS50263">
    <property type="entry name" value="CN_HYDROLASE"/>
    <property type="match status" value="1"/>
</dbReference>
<keyword evidence="4" id="KW-1185">Reference proteome</keyword>
<dbReference type="Pfam" id="PF00795">
    <property type="entry name" value="CN_hydrolase"/>
    <property type="match status" value="1"/>
</dbReference>
<comment type="caution">
    <text evidence="3">The sequence shown here is derived from an EMBL/GenBank/DDBJ whole genome shotgun (WGS) entry which is preliminary data.</text>
</comment>
<dbReference type="InterPro" id="IPR044083">
    <property type="entry name" value="RamA-like"/>
</dbReference>
<dbReference type="InterPro" id="IPR050345">
    <property type="entry name" value="Aliph_Amidase/BUP"/>
</dbReference>
<evidence type="ECO:0000259" key="2">
    <source>
        <dbReference type="PROSITE" id="PS50263"/>
    </source>
</evidence>
<organism evidence="3 4">
    <name type="scientific">Synechocystis salina LEGE 00031</name>
    <dbReference type="NCBI Taxonomy" id="1828736"/>
    <lineage>
        <taxon>Bacteria</taxon>
        <taxon>Bacillati</taxon>
        <taxon>Cyanobacteriota</taxon>
        <taxon>Cyanophyceae</taxon>
        <taxon>Synechococcales</taxon>
        <taxon>Merismopediaceae</taxon>
        <taxon>Synechocystis</taxon>
    </lineage>
</organism>
<name>A0ABR9VRQ5_9SYNC</name>
<evidence type="ECO:0000313" key="4">
    <source>
        <dbReference type="Proteomes" id="UP000658720"/>
    </source>
</evidence>
<dbReference type="CDD" id="cd07576">
    <property type="entry name" value="R-amidase_like"/>
    <property type="match status" value="1"/>
</dbReference>
<gene>
    <name evidence="3" type="ORF">IQ217_09280</name>
</gene>